<keyword evidence="1" id="KW-0732">Signal</keyword>
<gene>
    <name evidence="2" type="ORF">P167DRAFT_210909</name>
</gene>
<evidence type="ECO:0000313" key="3">
    <source>
        <dbReference type="Proteomes" id="UP000277580"/>
    </source>
</evidence>
<dbReference type="OrthoDB" id="10363375at2759"/>
<dbReference type="Proteomes" id="UP000277580">
    <property type="component" value="Unassembled WGS sequence"/>
</dbReference>
<dbReference type="InParanoid" id="A0A3N4KM50"/>
<feature type="chain" id="PRO_5018261485" description="Fungal calcium binding protein domain-containing protein" evidence="1">
    <location>
        <begin position="26"/>
        <end position="101"/>
    </location>
</feature>
<organism evidence="2 3">
    <name type="scientific">Morchella conica CCBAS932</name>
    <dbReference type="NCBI Taxonomy" id="1392247"/>
    <lineage>
        <taxon>Eukaryota</taxon>
        <taxon>Fungi</taxon>
        <taxon>Dikarya</taxon>
        <taxon>Ascomycota</taxon>
        <taxon>Pezizomycotina</taxon>
        <taxon>Pezizomycetes</taxon>
        <taxon>Pezizales</taxon>
        <taxon>Morchellaceae</taxon>
        <taxon>Morchella</taxon>
    </lineage>
</organism>
<name>A0A3N4KM50_9PEZI</name>
<proteinExistence type="predicted"/>
<dbReference type="EMBL" id="ML119134">
    <property type="protein sequence ID" value="RPB11646.1"/>
    <property type="molecule type" value="Genomic_DNA"/>
</dbReference>
<evidence type="ECO:0000313" key="2">
    <source>
        <dbReference type="EMBL" id="RPB11646.1"/>
    </source>
</evidence>
<accession>A0A3N4KM50</accession>
<feature type="signal peptide" evidence="1">
    <location>
        <begin position="1"/>
        <end position="25"/>
    </location>
</feature>
<keyword evidence="3" id="KW-1185">Reference proteome</keyword>
<evidence type="ECO:0008006" key="4">
    <source>
        <dbReference type="Google" id="ProtNLM"/>
    </source>
</evidence>
<dbReference type="AlphaFoldDB" id="A0A3N4KM50"/>
<evidence type="ECO:0000256" key="1">
    <source>
        <dbReference type="SAM" id="SignalP"/>
    </source>
</evidence>
<protein>
    <recommendedName>
        <fullName evidence="4">Fungal calcium binding protein domain-containing protein</fullName>
    </recommendedName>
</protein>
<sequence length="101" mass="11217">MQFTTSKSLIFALCLFLSLLSVSDAFPILPLPSIVPQDLKDLYIILSASTANFVAQAITYSCTTTLFKCLKKAKLTPDQCELNYDYCLNTAEYINQIFSAS</sequence>
<reference evidence="2 3" key="1">
    <citation type="journal article" date="2018" name="Nat. Ecol. Evol.">
        <title>Pezizomycetes genomes reveal the molecular basis of ectomycorrhizal truffle lifestyle.</title>
        <authorList>
            <person name="Murat C."/>
            <person name="Payen T."/>
            <person name="Noel B."/>
            <person name="Kuo A."/>
            <person name="Morin E."/>
            <person name="Chen J."/>
            <person name="Kohler A."/>
            <person name="Krizsan K."/>
            <person name="Balestrini R."/>
            <person name="Da Silva C."/>
            <person name="Montanini B."/>
            <person name="Hainaut M."/>
            <person name="Levati E."/>
            <person name="Barry K.W."/>
            <person name="Belfiori B."/>
            <person name="Cichocki N."/>
            <person name="Clum A."/>
            <person name="Dockter R.B."/>
            <person name="Fauchery L."/>
            <person name="Guy J."/>
            <person name="Iotti M."/>
            <person name="Le Tacon F."/>
            <person name="Lindquist E.A."/>
            <person name="Lipzen A."/>
            <person name="Malagnac F."/>
            <person name="Mello A."/>
            <person name="Molinier V."/>
            <person name="Miyauchi S."/>
            <person name="Poulain J."/>
            <person name="Riccioni C."/>
            <person name="Rubini A."/>
            <person name="Sitrit Y."/>
            <person name="Splivallo R."/>
            <person name="Traeger S."/>
            <person name="Wang M."/>
            <person name="Zifcakova L."/>
            <person name="Wipf D."/>
            <person name="Zambonelli A."/>
            <person name="Paolocci F."/>
            <person name="Nowrousian M."/>
            <person name="Ottonello S."/>
            <person name="Baldrian P."/>
            <person name="Spatafora J.W."/>
            <person name="Henrissat B."/>
            <person name="Nagy L.G."/>
            <person name="Aury J.M."/>
            <person name="Wincker P."/>
            <person name="Grigoriev I.V."/>
            <person name="Bonfante P."/>
            <person name="Martin F.M."/>
        </authorList>
    </citation>
    <scope>NUCLEOTIDE SEQUENCE [LARGE SCALE GENOMIC DNA]</scope>
    <source>
        <strain evidence="2 3">CCBAS932</strain>
    </source>
</reference>